<dbReference type="InterPro" id="IPR051610">
    <property type="entry name" value="GPI/OXD"/>
</dbReference>
<sequence>MPDCEHTTGPAVAQLRTTLTMDTVTIDDVPVERNPMQVHDIRKPVSRKLGTEHFAANYFELDPGDSFSGSLHRHHDQEEVFYIEQGQTTFEVGLDREEVDVSGGELIRFEPGEFQEGYNSGDERVVGWAFGAPGATHDWDEIESRAHCPECDAETTQSVALADGRFELTCTDCGNVQG</sequence>
<name>A0A1H2TAP7_HALVA</name>
<dbReference type="STRING" id="28442.SAMN05443574_103127"/>
<dbReference type="InterPro" id="IPR013096">
    <property type="entry name" value="Cupin_2"/>
</dbReference>
<evidence type="ECO:0000313" key="4">
    <source>
        <dbReference type="Proteomes" id="UP000182573"/>
    </source>
</evidence>
<dbReference type="Gene3D" id="2.60.120.10">
    <property type="entry name" value="Jelly Rolls"/>
    <property type="match status" value="1"/>
</dbReference>
<feature type="domain" description="Cupin type-2" evidence="2">
    <location>
        <begin position="58"/>
        <end position="125"/>
    </location>
</feature>
<dbReference type="PANTHER" id="PTHR35848">
    <property type="entry name" value="OXALATE-BINDING PROTEIN"/>
    <property type="match status" value="1"/>
</dbReference>
<evidence type="ECO:0000313" key="3">
    <source>
        <dbReference type="EMBL" id="SDW40972.1"/>
    </source>
</evidence>
<organism evidence="3 4">
    <name type="scientific">Haloarcula vallismortis</name>
    <name type="common">Halobacterium vallismortis</name>
    <dbReference type="NCBI Taxonomy" id="28442"/>
    <lineage>
        <taxon>Archaea</taxon>
        <taxon>Methanobacteriati</taxon>
        <taxon>Methanobacteriota</taxon>
        <taxon>Stenosarchaea group</taxon>
        <taxon>Halobacteria</taxon>
        <taxon>Halobacteriales</taxon>
        <taxon>Haloarculaceae</taxon>
        <taxon>Haloarcula</taxon>
    </lineage>
</organism>
<protein>
    <submittedName>
        <fullName evidence="3">Cupin domain-containing protein</fullName>
    </submittedName>
</protein>
<dbReference type="InterPro" id="IPR014710">
    <property type="entry name" value="RmlC-like_jellyroll"/>
</dbReference>
<dbReference type="AlphaFoldDB" id="A0A1H2TAP7"/>
<reference evidence="3 4" key="1">
    <citation type="submission" date="2016-10" db="EMBL/GenBank/DDBJ databases">
        <authorList>
            <person name="de Groot N.N."/>
        </authorList>
    </citation>
    <scope>NUCLEOTIDE SEQUENCE [LARGE SCALE GENOMIC DNA]</scope>
    <source>
        <strain evidence="3 4">DSM 3756</strain>
    </source>
</reference>
<evidence type="ECO:0000256" key="1">
    <source>
        <dbReference type="ARBA" id="ARBA00022723"/>
    </source>
</evidence>
<dbReference type="GO" id="GO:0046872">
    <property type="term" value="F:metal ion binding"/>
    <property type="evidence" value="ECO:0007669"/>
    <property type="project" value="UniProtKB-KW"/>
</dbReference>
<dbReference type="SUPFAM" id="SSF51182">
    <property type="entry name" value="RmlC-like cupins"/>
    <property type="match status" value="1"/>
</dbReference>
<keyword evidence="1" id="KW-0479">Metal-binding</keyword>
<dbReference type="Proteomes" id="UP000182573">
    <property type="component" value="Unassembled WGS sequence"/>
</dbReference>
<dbReference type="Pfam" id="PF07883">
    <property type="entry name" value="Cupin_2"/>
    <property type="match status" value="1"/>
</dbReference>
<proteinExistence type="predicted"/>
<dbReference type="InterPro" id="IPR011051">
    <property type="entry name" value="RmlC_Cupin_sf"/>
</dbReference>
<dbReference type="EMBL" id="FNOF01000003">
    <property type="protein sequence ID" value="SDW40972.1"/>
    <property type="molecule type" value="Genomic_DNA"/>
</dbReference>
<gene>
    <name evidence="3" type="ORF">SAMN05443574_103127</name>
</gene>
<accession>A0A1H2TAP7</accession>
<evidence type="ECO:0000259" key="2">
    <source>
        <dbReference type="Pfam" id="PF07883"/>
    </source>
</evidence>
<dbReference type="PANTHER" id="PTHR35848:SF9">
    <property type="entry name" value="SLL1358 PROTEIN"/>
    <property type="match status" value="1"/>
</dbReference>